<evidence type="ECO:0008006" key="5">
    <source>
        <dbReference type="Google" id="ProtNLM"/>
    </source>
</evidence>
<feature type="domain" description="Peptidase M24" evidence="1">
    <location>
        <begin position="134"/>
        <end position="336"/>
    </location>
</feature>
<gene>
    <name evidence="3" type="ORF">FD31_GL000874</name>
</gene>
<keyword evidence="4" id="KW-1185">Reference proteome</keyword>
<dbReference type="InterPro" id="IPR036005">
    <property type="entry name" value="Creatinase/aminopeptidase-like"/>
</dbReference>
<dbReference type="RefSeq" id="WP_083483632.1">
    <property type="nucleotide sequence ID" value="NZ_AZFV01000019.1"/>
</dbReference>
<evidence type="ECO:0000313" key="3">
    <source>
        <dbReference type="EMBL" id="KRM15776.1"/>
    </source>
</evidence>
<dbReference type="Gene3D" id="3.40.350.10">
    <property type="entry name" value="Creatinase/prolidase N-terminal domain"/>
    <property type="match status" value="1"/>
</dbReference>
<dbReference type="InterPro" id="IPR000994">
    <property type="entry name" value="Pept_M24"/>
</dbReference>
<dbReference type="PANTHER" id="PTHR46112:SF2">
    <property type="entry name" value="XAA-PRO AMINOPEPTIDASE P-RELATED"/>
    <property type="match status" value="1"/>
</dbReference>
<dbReference type="Pfam" id="PF00557">
    <property type="entry name" value="Peptidase_M24"/>
    <property type="match status" value="1"/>
</dbReference>
<name>A0A0R1WCW6_9LACO</name>
<dbReference type="EMBL" id="AZFV01000019">
    <property type="protein sequence ID" value="KRM15776.1"/>
    <property type="molecule type" value="Genomic_DNA"/>
</dbReference>
<feature type="domain" description="Creatinase N-terminal" evidence="2">
    <location>
        <begin position="5"/>
        <end position="124"/>
    </location>
</feature>
<evidence type="ECO:0000313" key="4">
    <source>
        <dbReference type="Proteomes" id="UP000051302"/>
    </source>
</evidence>
<proteinExistence type="predicted"/>
<dbReference type="PATRIC" id="fig|1423774.3.peg.909"/>
<evidence type="ECO:0000259" key="2">
    <source>
        <dbReference type="Pfam" id="PF01321"/>
    </source>
</evidence>
<protein>
    <recommendedName>
        <fullName evidence="5">Xaa-Pro dipeptidase</fullName>
    </recommendedName>
</protein>
<organism evidence="3 4">
    <name type="scientific">Companilactobacillus nantensis DSM 16982</name>
    <dbReference type="NCBI Taxonomy" id="1423774"/>
    <lineage>
        <taxon>Bacteria</taxon>
        <taxon>Bacillati</taxon>
        <taxon>Bacillota</taxon>
        <taxon>Bacilli</taxon>
        <taxon>Lactobacillales</taxon>
        <taxon>Lactobacillaceae</taxon>
        <taxon>Companilactobacillus</taxon>
    </lineage>
</organism>
<dbReference type="Gene3D" id="3.90.230.10">
    <property type="entry name" value="Creatinase/methionine aminopeptidase superfamily"/>
    <property type="match status" value="1"/>
</dbReference>
<dbReference type="Proteomes" id="UP000051302">
    <property type="component" value="Unassembled WGS sequence"/>
</dbReference>
<reference evidence="3 4" key="1">
    <citation type="journal article" date="2015" name="Genome Announc.">
        <title>Expanding the biotechnology potential of lactobacilli through comparative genomics of 213 strains and associated genera.</title>
        <authorList>
            <person name="Sun Z."/>
            <person name="Harris H.M."/>
            <person name="McCann A."/>
            <person name="Guo C."/>
            <person name="Argimon S."/>
            <person name="Zhang W."/>
            <person name="Yang X."/>
            <person name="Jeffery I.B."/>
            <person name="Cooney J.C."/>
            <person name="Kagawa T.F."/>
            <person name="Liu W."/>
            <person name="Song Y."/>
            <person name="Salvetti E."/>
            <person name="Wrobel A."/>
            <person name="Rasinkangas P."/>
            <person name="Parkhill J."/>
            <person name="Rea M.C."/>
            <person name="O'Sullivan O."/>
            <person name="Ritari J."/>
            <person name="Douillard F.P."/>
            <person name="Paul Ross R."/>
            <person name="Yang R."/>
            <person name="Briner A.E."/>
            <person name="Felis G.E."/>
            <person name="de Vos W.M."/>
            <person name="Barrangou R."/>
            <person name="Klaenhammer T.R."/>
            <person name="Caufield P.W."/>
            <person name="Cui Y."/>
            <person name="Zhang H."/>
            <person name="O'Toole P.W."/>
        </authorList>
    </citation>
    <scope>NUCLEOTIDE SEQUENCE [LARGE SCALE GENOMIC DNA]</scope>
    <source>
        <strain evidence="3 4">DSM 16982</strain>
    </source>
</reference>
<dbReference type="InterPro" id="IPR029149">
    <property type="entry name" value="Creatin/AminoP/Spt16_N"/>
</dbReference>
<dbReference type="SUPFAM" id="SSF53092">
    <property type="entry name" value="Creatinase/prolidase N-terminal domain"/>
    <property type="match status" value="1"/>
</dbReference>
<accession>A0A0R1WCW6</accession>
<evidence type="ECO:0000259" key="1">
    <source>
        <dbReference type="Pfam" id="PF00557"/>
    </source>
</evidence>
<dbReference type="STRING" id="1423774.FD31_GL000874"/>
<dbReference type="SUPFAM" id="SSF55920">
    <property type="entry name" value="Creatinase/aminopeptidase"/>
    <property type="match status" value="1"/>
</dbReference>
<dbReference type="InterPro" id="IPR050659">
    <property type="entry name" value="Peptidase_M24B"/>
</dbReference>
<dbReference type="InterPro" id="IPR000587">
    <property type="entry name" value="Creatinase_N"/>
</dbReference>
<sequence length="354" mass="39119">MMKKVDKVRKLLDELNVDAIIINQKATKIYLDALTGSGVWIVLSKNANYQIMDGRYAIAAEPYADRYNNIVTMQGGVFCGVLQWLKDNNIKNVAIETELPYAQYHSIEQLCDVSPLNDSIPLIRSLKDDDEIQLVQNACSITDKIFLELLKHINVGMTEKQVVGEVFKLVYDFGAEGVSFDPVISSGPRTAMPHGRASDRIIQNGDFLLLDFGIVKDGYQSDMTRTVSVGEMTDQFKNLYETLLPIQQSTIQQFVPERMGKEIHQYASEKIAQAGYGEYFTHGLGHGLGIGGGERPLMNATSEDVLKPGMIGTCEPGIYLPGIGGIRIEDDILVTADKPVSLTKTTHELLVVGN</sequence>
<dbReference type="PANTHER" id="PTHR46112">
    <property type="entry name" value="AMINOPEPTIDASE"/>
    <property type="match status" value="1"/>
</dbReference>
<comment type="caution">
    <text evidence="3">The sequence shown here is derived from an EMBL/GenBank/DDBJ whole genome shotgun (WGS) entry which is preliminary data.</text>
</comment>
<dbReference type="AlphaFoldDB" id="A0A0R1WCW6"/>
<dbReference type="Pfam" id="PF01321">
    <property type="entry name" value="Creatinase_N"/>
    <property type="match status" value="1"/>
</dbReference>